<feature type="region of interest" description="Disordered" evidence="21">
    <location>
        <begin position="539"/>
        <end position="580"/>
    </location>
</feature>
<dbReference type="GO" id="GO:0004674">
    <property type="term" value="F:protein serine/threonine kinase activity"/>
    <property type="evidence" value="ECO:0007669"/>
    <property type="project" value="UniProtKB-KW"/>
</dbReference>
<evidence type="ECO:0000256" key="2">
    <source>
        <dbReference type="ARBA" id="ARBA00004623"/>
    </source>
</evidence>
<feature type="region of interest" description="Disordered" evidence="21">
    <location>
        <begin position="939"/>
        <end position="972"/>
    </location>
</feature>
<evidence type="ECO:0000256" key="16">
    <source>
        <dbReference type="ARBA" id="ARBA00023136"/>
    </source>
</evidence>
<evidence type="ECO:0000256" key="1">
    <source>
        <dbReference type="ARBA" id="ARBA00004496"/>
    </source>
</evidence>
<comment type="subcellular location">
    <subcellularLocation>
        <location evidence="1">Cytoplasm</location>
    </subcellularLocation>
    <subcellularLocation>
        <location evidence="2">Preautophagosomal structure membrane</location>
        <topology evidence="2">Peripheral membrane protein</topology>
    </subcellularLocation>
</comment>
<dbReference type="InterPro" id="IPR017441">
    <property type="entry name" value="Protein_kinase_ATP_BS"/>
</dbReference>
<evidence type="ECO:0000256" key="14">
    <source>
        <dbReference type="ARBA" id="ARBA00022927"/>
    </source>
</evidence>
<feature type="binding site" evidence="20">
    <location>
        <position position="60"/>
    </location>
    <ligand>
        <name>ATP</name>
        <dbReference type="ChEBI" id="CHEBI:30616"/>
    </ligand>
</feature>
<dbReference type="AlphaFoldDB" id="A0A9P4W5S8"/>
<evidence type="ECO:0000256" key="10">
    <source>
        <dbReference type="ARBA" id="ARBA00022679"/>
    </source>
</evidence>
<keyword evidence="12 23" id="KW-0418">Kinase</keyword>
<dbReference type="InterPro" id="IPR022708">
    <property type="entry name" value="Atg1-like_tMIT"/>
</dbReference>
<keyword evidence="8" id="KW-0963">Cytoplasm</keyword>
<keyword evidence="9" id="KW-0723">Serine/threonine-protein kinase</keyword>
<dbReference type="GO" id="GO:0034045">
    <property type="term" value="C:phagophore assembly site membrane"/>
    <property type="evidence" value="ECO:0007669"/>
    <property type="project" value="UniProtKB-SubCell"/>
</dbReference>
<comment type="caution">
    <text evidence="23">The sequence shown here is derived from an EMBL/GenBank/DDBJ whole genome shotgun (WGS) entry which is preliminary data.</text>
</comment>
<dbReference type="InterPro" id="IPR011009">
    <property type="entry name" value="Kinase-like_dom_sf"/>
</dbReference>
<keyword evidence="16" id="KW-0472">Membrane</keyword>
<dbReference type="PANTHER" id="PTHR24348">
    <property type="entry name" value="SERINE/THREONINE-PROTEIN KINASE UNC-51-RELATED"/>
    <property type="match status" value="1"/>
</dbReference>
<evidence type="ECO:0000256" key="6">
    <source>
        <dbReference type="ARBA" id="ARBA00019599"/>
    </source>
</evidence>
<dbReference type="GO" id="GO:0005776">
    <property type="term" value="C:autophagosome"/>
    <property type="evidence" value="ECO:0007669"/>
    <property type="project" value="TreeGrafter"/>
</dbReference>
<evidence type="ECO:0000256" key="13">
    <source>
        <dbReference type="ARBA" id="ARBA00022840"/>
    </source>
</evidence>
<dbReference type="FunFam" id="3.30.200.20:FF:000399">
    <property type="entry name" value="Serine/threonine-protein kinase atg1"/>
    <property type="match status" value="1"/>
</dbReference>
<keyword evidence="14" id="KW-0653">Protein transport</keyword>
<dbReference type="CDD" id="cd14009">
    <property type="entry name" value="STKc_ATG1_ULK_like"/>
    <property type="match status" value="1"/>
</dbReference>
<dbReference type="PANTHER" id="PTHR24348:SF22">
    <property type="entry name" value="NON-SPECIFIC SERINE_THREONINE PROTEIN KINASE"/>
    <property type="match status" value="1"/>
</dbReference>
<keyword evidence="10" id="KW-0808">Transferase</keyword>
<evidence type="ECO:0000256" key="7">
    <source>
        <dbReference type="ARBA" id="ARBA00022448"/>
    </source>
</evidence>
<dbReference type="GO" id="GO:0010506">
    <property type="term" value="P:regulation of autophagy"/>
    <property type="evidence" value="ECO:0007669"/>
    <property type="project" value="InterPro"/>
</dbReference>
<dbReference type="EMBL" id="SWKU01000055">
    <property type="protein sequence ID" value="KAF2993323.1"/>
    <property type="molecule type" value="Genomic_DNA"/>
</dbReference>
<comment type="catalytic activity">
    <reaction evidence="19">
        <text>L-seryl-[protein] + ATP = O-phospho-L-seryl-[protein] + ADP + H(+)</text>
        <dbReference type="Rhea" id="RHEA:17989"/>
        <dbReference type="Rhea" id="RHEA-COMP:9863"/>
        <dbReference type="Rhea" id="RHEA-COMP:11604"/>
        <dbReference type="ChEBI" id="CHEBI:15378"/>
        <dbReference type="ChEBI" id="CHEBI:29999"/>
        <dbReference type="ChEBI" id="CHEBI:30616"/>
        <dbReference type="ChEBI" id="CHEBI:83421"/>
        <dbReference type="ChEBI" id="CHEBI:456216"/>
        <dbReference type="EC" id="2.7.11.1"/>
    </reaction>
</comment>
<proteinExistence type="predicted"/>
<keyword evidence="7" id="KW-0813">Transport</keyword>
<dbReference type="EC" id="2.7.11.1" evidence="4"/>
<dbReference type="InterPro" id="IPR000719">
    <property type="entry name" value="Prot_kinase_dom"/>
</dbReference>
<evidence type="ECO:0000256" key="3">
    <source>
        <dbReference type="ARBA" id="ARBA00011138"/>
    </source>
</evidence>
<sequence length="972" mass="107387">MAAPASNAYAPRRSAASPASSGSADQVIGKFKRLEHIGKGSFAEVYRGIHIEKRASVAIKSVNMNKLNKKLKDNLVSEISILRSLHHPHIVSLIDCHETPSRMHIIMEFCELGDLSAFIKKRADLTNHPQTQRMIEKYPNPPVGGLNEVVVRHFAKQMASALEFLRSKNYIHRDLKPQNLLLNPSSLYYSQSGTLERMPLAADANSLIPALGIETLPMLKIADFGFARILPTTSLAETLCGSPLYMAPEILRYEKYDAKADLWSVGTVLFEMVSARPPFRANNHVELLRKIEERKDQIRFPEGLVASRAMKNLIRALLKRKPTERMSYESFFSDPVIRDEIPGLVDEDLPLSMQASEPEPPIEQLRRTQKAPVDIERRASESPYSRSPRDRTGFAGTPPLRPGSRPSPSNLSGTPPRVASTRRISNTPVPPIEEYSSSAPVQRRPTLPNAVTAPTRPPMVQDPSMAIGHRRRFSKDDPPPVSSGLKQHLERERLPQKTEAGALRDAAERAAQDTALDEGFVFVEKRRVEIDALADEIAASPQTQRDRMVSRDGALRRRATTQGSPTSTTGATVPSRAISIQQKTPVVIQRPGSYERRRPYRPSFESATSALSKAMNMVNIRGLGLSPPAMKGVSPPQGYAAFPVYPTAQSSLLLVGDSGKTTPKDEDSSSVKHIEELAQLSHVIYGFAEVKYKQLVPVAPSDQGLGIGPTGVARKPSSDVIEDDDEDEDLTPETILVISEEALVLYVKSLALLNKAMDVAGSYWNRQRRGSSSPEALSRAAANSDRLNRVVSWTRDRFNECCIKSEIVARKLKQAQQQLPEDHPSHPQNFSAASATTVGSAENILLTTGITAEKLMYDRALEMSRTAAVNELVSADLPGCDLNYWTAILMLQAILEDEDESPRGKSEGEEINGLESEDRQSIQKLLEQMRGRHRALKKKLELQKTHKRNSITSAPSPYLPSRSSPSSQGTAR</sequence>
<feature type="region of interest" description="Disordered" evidence="21">
    <location>
        <begin position="353"/>
        <end position="509"/>
    </location>
</feature>
<dbReference type="GO" id="GO:0005829">
    <property type="term" value="C:cytosol"/>
    <property type="evidence" value="ECO:0007669"/>
    <property type="project" value="TreeGrafter"/>
</dbReference>
<dbReference type="Gene3D" id="1.10.510.10">
    <property type="entry name" value="Transferase(Phosphotransferase) domain 1"/>
    <property type="match status" value="1"/>
</dbReference>
<dbReference type="OrthoDB" id="346907at2759"/>
<evidence type="ECO:0000256" key="20">
    <source>
        <dbReference type="PROSITE-ProRule" id="PRU10141"/>
    </source>
</evidence>
<comment type="catalytic activity">
    <reaction evidence="18">
        <text>L-threonyl-[protein] + ATP = O-phospho-L-threonyl-[protein] + ADP + H(+)</text>
        <dbReference type="Rhea" id="RHEA:46608"/>
        <dbReference type="Rhea" id="RHEA-COMP:11060"/>
        <dbReference type="Rhea" id="RHEA-COMP:11605"/>
        <dbReference type="ChEBI" id="CHEBI:15378"/>
        <dbReference type="ChEBI" id="CHEBI:30013"/>
        <dbReference type="ChEBI" id="CHEBI:30616"/>
        <dbReference type="ChEBI" id="CHEBI:61977"/>
        <dbReference type="ChEBI" id="CHEBI:456216"/>
        <dbReference type="EC" id="2.7.11.1"/>
    </reaction>
</comment>
<dbReference type="Proteomes" id="UP000801428">
    <property type="component" value="Unassembled WGS sequence"/>
</dbReference>
<feature type="region of interest" description="Disordered" evidence="21">
    <location>
        <begin position="707"/>
        <end position="726"/>
    </location>
</feature>
<dbReference type="InterPro" id="IPR008271">
    <property type="entry name" value="Ser/Thr_kinase_AS"/>
</dbReference>
<evidence type="ECO:0000313" key="23">
    <source>
        <dbReference type="EMBL" id="KAF2993323.1"/>
    </source>
</evidence>
<evidence type="ECO:0000256" key="9">
    <source>
        <dbReference type="ARBA" id="ARBA00022527"/>
    </source>
</evidence>
<dbReference type="InterPro" id="IPR045269">
    <property type="entry name" value="Atg1-like"/>
</dbReference>
<organism evidence="23 24">
    <name type="scientific">Curvularia kusanoi</name>
    <name type="common">Cochliobolus kusanoi</name>
    <dbReference type="NCBI Taxonomy" id="90978"/>
    <lineage>
        <taxon>Eukaryota</taxon>
        <taxon>Fungi</taxon>
        <taxon>Dikarya</taxon>
        <taxon>Ascomycota</taxon>
        <taxon>Pezizomycotina</taxon>
        <taxon>Dothideomycetes</taxon>
        <taxon>Pleosporomycetidae</taxon>
        <taxon>Pleosporales</taxon>
        <taxon>Pleosporineae</taxon>
        <taxon>Pleosporaceae</taxon>
        <taxon>Curvularia</taxon>
    </lineage>
</organism>
<gene>
    <name evidence="23" type="primary">ATG1</name>
    <name evidence="23" type="ORF">E8E13_001529</name>
</gene>
<dbReference type="FunFam" id="1.10.510.10:FF:000817">
    <property type="entry name" value="Serine/threonine-protein kinase ATG1"/>
    <property type="match status" value="1"/>
</dbReference>
<keyword evidence="15" id="KW-0072">Autophagy</keyword>
<evidence type="ECO:0000256" key="12">
    <source>
        <dbReference type="ARBA" id="ARBA00022777"/>
    </source>
</evidence>
<evidence type="ECO:0000256" key="17">
    <source>
        <dbReference type="ARBA" id="ARBA00030237"/>
    </source>
</evidence>
<evidence type="ECO:0000256" key="21">
    <source>
        <dbReference type="SAM" id="MobiDB-lite"/>
    </source>
</evidence>
<keyword evidence="13 20" id="KW-0067">ATP-binding</keyword>
<feature type="region of interest" description="Disordered" evidence="21">
    <location>
        <begin position="1"/>
        <end position="23"/>
    </location>
</feature>
<dbReference type="GO" id="GO:0005524">
    <property type="term" value="F:ATP binding"/>
    <property type="evidence" value="ECO:0007669"/>
    <property type="project" value="UniProtKB-UniRule"/>
</dbReference>
<feature type="compositionally biased region" description="Polar residues" evidence="21">
    <location>
        <begin position="560"/>
        <end position="580"/>
    </location>
</feature>
<keyword evidence="11 20" id="KW-0547">Nucleotide-binding</keyword>
<name>A0A9P4W5S8_CURKU</name>
<accession>A0A9P4W5S8</accession>
<evidence type="ECO:0000256" key="4">
    <source>
        <dbReference type="ARBA" id="ARBA00012513"/>
    </source>
</evidence>
<dbReference type="Pfam" id="PF12063">
    <property type="entry name" value="ATG1-like_MIT1"/>
    <property type="match status" value="1"/>
</dbReference>
<feature type="compositionally biased region" description="Basic and acidic residues" evidence="21">
    <location>
        <begin position="544"/>
        <end position="555"/>
    </location>
</feature>
<dbReference type="GO" id="GO:0061709">
    <property type="term" value="P:reticulophagy"/>
    <property type="evidence" value="ECO:0007669"/>
    <property type="project" value="TreeGrafter"/>
</dbReference>
<dbReference type="GO" id="GO:0034727">
    <property type="term" value="P:piecemeal microautophagy of the nucleus"/>
    <property type="evidence" value="ECO:0007669"/>
    <property type="project" value="TreeGrafter"/>
</dbReference>
<dbReference type="GO" id="GO:0015031">
    <property type="term" value="P:protein transport"/>
    <property type="evidence" value="ECO:0007669"/>
    <property type="project" value="UniProtKB-KW"/>
</dbReference>
<evidence type="ECO:0000256" key="8">
    <source>
        <dbReference type="ARBA" id="ARBA00022490"/>
    </source>
</evidence>
<dbReference type="GO" id="GO:0042594">
    <property type="term" value="P:response to starvation"/>
    <property type="evidence" value="ECO:0007669"/>
    <property type="project" value="TreeGrafter"/>
</dbReference>
<evidence type="ECO:0000256" key="5">
    <source>
        <dbReference type="ARBA" id="ARBA00018572"/>
    </source>
</evidence>
<feature type="compositionally biased region" description="Low complexity" evidence="21">
    <location>
        <begin position="402"/>
        <end position="413"/>
    </location>
</feature>
<feature type="compositionally biased region" description="Basic and acidic residues" evidence="21">
    <location>
        <begin position="487"/>
        <end position="496"/>
    </location>
</feature>
<dbReference type="GO" id="GO:0000422">
    <property type="term" value="P:autophagy of mitochondrion"/>
    <property type="evidence" value="ECO:0007669"/>
    <property type="project" value="TreeGrafter"/>
</dbReference>
<dbReference type="PROSITE" id="PS00107">
    <property type="entry name" value="PROTEIN_KINASE_ATP"/>
    <property type="match status" value="1"/>
</dbReference>
<dbReference type="Pfam" id="PF21127">
    <property type="entry name" value="ATG1-like_MIT2"/>
    <property type="match status" value="1"/>
</dbReference>
<comment type="subunit">
    <text evidence="3">Homodimer. Forms a ternary complex with ATG13 and ATG17.</text>
</comment>
<dbReference type="InterPro" id="IPR048941">
    <property type="entry name" value="ATG1-like_MIT2"/>
</dbReference>
<evidence type="ECO:0000256" key="19">
    <source>
        <dbReference type="ARBA" id="ARBA00048679"/>
    </source>
</evidence>
<reference evidence="23" key="1">
    <citation type="submission" date="2019-04" db="EMBL/GenBank/DDBJ databases">
        <title>Sequencing of skin fungus with MAO and IRED activity.</title>
        <authorList>
            <person name="Marsaioli A.J."/>
            <person name="Bonatto J.M.C."/>
            <person name="Reis Junior O."/>
        </authorList>
    </citation>
    <scope>NUCLEOTIDE SEQUENCE</scope>
    <source>
        <strain evidence="23">30M1</strain>
    </source>
</reference>
<dbReference type="SUPFAM" id="SSF56112">
    <property type="entry name" value="Protein kinase-like (PK-like)"/>
    <property type="match status" value="1"/>
</dbReference>
<feature type="compositionally biased region" description="Low complexity" evidence="21">
    <location>
        <begin position="953"/>
        <end position="972"/>
    </location>
</feature>
<evidence type="ECO:0000259" key="22">
    <source>
        <dbReference type="PROSITE" id="PS50011"/>
    </source>
</evidence>
<evidence type="ECO:0000256" key="15">
    <source>
        <dbReference type="ARBA" id="ARBA00023006"/>
    </source>
</evidence>
<evidence type="ECO:0000256" key="18">
    <source>
        <dbReference type="ARBA" id="ARBA00047899"/>
    </source>
</evidence>
<dbReference type="PROSITE" id="PS00108">
    <property type="entry name" value="PROTEIN_KINASE_ST"/>
    <property type="match status" value="1"/>
</dbReference>
<feature type="domain" description="Protein kinase" evidence="22">
    <location>
        <begin position="31"/>
        <end position="337"/>
    </location>
</feature>
<evidence type="ECO:0000313" key="24">
    <source>
        <dbReference type="Proteomes" id="UP000801428"/>
    </source>
</evidence>
<protein>
    <recommendedName>
        <fullName evidence="5">Serine/threonine-protein kinase ATG1</fullName>
        <ecNumber evidence="4">2.7.11.1</ecNumber>
    </recommendedName>
    <alternativeName>
        <fullName evidence="17">Autophagy-related protein 1</fullName>
    </alternativeName>
    <alternativeName>
        <fullName evidence="6">Serine/threonine-protein kinase atg1</fullName>
    </alternativeName>
</protein>
<evidence type="ECO:0000256" key="11">
    <source>
        <dbReference type="ARBA" id="ARBA00022741"/>
    </source>
</evidence>
<dbReference type="GO" id="GO:0000045">
    <property type="term" value="P:autophagosome assembly"/>
    <property type="evidence" value="ECO:0007669"/>
    <property type="project" value="TreeGrafter"/>
</dbReference>
<dbReference type="Pfam" id="PF00069">
    <property type="entry name" value="Pkinase"/>
    <property type="match status" value="1"/>
</dbReference>
<dbReference type="SMART" id="SM00220">
    <property type="entry name" value="S_TKc"/>
    <property type="match status" value="1"/>
</dbReference>
<feature type="region of interest" description="Disordered" evidence="21">
    <location>
        <begin position="898"/>
        <end position="920"/>
    </location>
</feature>
<keyword evidence="24" id="KW-1185">Reference proteome</keyword>
<dbReference type="PROSITE" id="PS50011">
    <property type="entry name" value="PROTEIN_KINASE_DOM"/>
    <property type="match status" value="1"/>
</dbReference>